<dbReference type="PANTHER" id="PTHR32060">
    <property type="entry name" value="TAIL-SPECIFIC PROTEASE"/>
    <property type="match status" value="1"/>
</dbReference>
<feature type="domain" description="Tail specific protease" evidence="2">
    <location>
        <begin position="350"/>
        <end position="541"/>
    </location>
</feature>
<dbReference type="Proteomes" id="UP001257659">
    <property type="component" value="Unassembled WGS sequence"/>
</dbReference>
<reference evidence="3 4" key="1">
    <citation type="submission" date="2023-07" db="EMBL/GenBank/DDBJ databases">
        <title>Genomic Encyclopedia of Type Strains, Phase IV (KMG-IV): sequencing the most valuable type-strain genomes for metagenomic binning, comparative biology and taxonomic classification.</title>
        <authorList>
            <person name="Goeker M."/>
        </authorList>
    </citation>
    <scope>NUCLEOTIDE SEQUENCE [LARGE SCALE GENOMIC DNA]</scope>
    <source>
        <strain evidence="3 4">DSM 102814</strain>
    </source>
</reference>
<dbReference type="SUPFAM" id="SSF52096">
    <property type="entry name" value="ClpP/crotonase"/>
    <property type="match status" value="1"/>
</dbReference>
<name>A0ABU1K9A3_9FLAO</name>
<comment type="caution">
    <text evidence="3">The sequence shown here is derived from an EMBL/GenBank/DDBJ whole genome shotgun (WGS) entry which is preliminary data.</text>
</comment>
<keyword evidence="1" id="KW-0732">Signal</keyword>
<gene>
    <name evidence="3" type="ORF">GGR31_002302</name>
</gene>
<accession>A0ABU1K9A3</accession>
<evidence type="ECO:0000256" key="1">
    <source>
        <dbReference type="SAM" id="SignalP"/>
    </source>
</evidence>
<dbReference type="RefSeq" id="WP_309729220.1">
    <property type="nucleotide sequence ID" value="NZ_JAVDQA010000007.1"/>
</dbReference>
<dbReference type="Pfam" id="PF03572">
    <property type="entry name" value="Peptidase_S41"/>
    <property type="match status" value="1"/>
</dbReference>
<organism evidence="3 4">
    <name type="scientific">Mesonia maritima</name>
    <dbReference type="NCBI Taxonomy" id="1793873"/>
    <lineage>
        <taxon>Bacteria</taxon>
        <taxon>Pseudomonadati</taxon>
        <taxon>Bacteroidota</taxon>
        <taxon>Flavobacteriia</taxon>
        <taxon>Flavobacteriales</taxon>
        <taxon>Flavobacteriaceae</taxon>
        <taxon>Mesonia</taxon>
    </lineage>
</organism>
<dbReference type="Gene3D" id="3.90.226.10">
    <property type="entry name" value="2-enoyl-CoA Hydratase, Chain A, domain 1"/>
    <property type="match status" value="1"/>
</dbReference>
<protein>
    <recommendedName>
        <fullName evidence="2">Tail specific protease domain-containing protein</fullName>
    </recommendedName>
</protein>
<sequence length="566" mass="64522">MKVSIKLLILLFSAVTLNTANAQSKKQISELSDLCKVWGTLKYFHPEIASGNHDWDSVLVASLDRILDSNKKITFQKELDKMFQIAGKNDAPLFIIDKSAHPYTYRNINHSWVNKSKNLTESQKNILKYNYSHPNQGGNYYAQNNPDDDGNIITPNEKPYSKMKMPNRNYRLLGLFRFWNVINYYYPYKYATEKNWDKVLINLIPEFINANDTISYHKAVLKMAASIDDGHGGIYPFLYQSVAGKYSPLFFFRLVDNKAVITKILDQEKAKKANVQQGSVIEKIDGTSLTSRIKKLWDYVPASNVGGKYKGLHRLILNSKKPSSIYSGYNPDGSTFNSKIVLSERNFLKEYLEFFEMKSPITSKKITNDIAYVYAANITSKNMDSIILPLMDTKAIILDLRNYPSSMPSYKIANYFLKEPTTYGKETMINFNYPGLLYYRDLNSQYPSARTVGKKNPNPYSGKLILLVDYRTQSLPEFDCLILKTYNNTTIIGTQTAGADGNVTRMTFLGGHNISFSGMGIYEADGSETQRVGIPIDIKVNYEIEDFVNKKDPILERAIKFAETDE</sequence>
<dbReference type="Gene3D" id="3.30.750.44">
    <property type="match status" value="1"/>
</dbReference>
<dbReference type="SMART" id="SM00245">
    <property type="entry name" value="TSPc"/>
    <property type="match status" value="1"/>
</dbReference>
<dbReference type="PANTHER" id="PTHR32060:SF30">
    <property type="entry name" value="CARBOXY-TERMINAL PROCESSING PROTEASE CTPA"/>
    <property type="match status" value="1"/>
</dbReference>
<proteinExistence type="predicted"/>
<evidence type="ECO:0000313" key="3">
    <source>
        <dbReference type="EMBL" id="MDR6301632.1"/>
    </source>
</evidence>
<keyword evidence="4" id="KW-1185">Reference proteome</keyword>
<dbReference type="InterPro" id="IPR029045">
    <property type="entry name" value="ClpP/crotonase-like_dom_sf"/>
</dbReference>
<evidence type="ECO:0000313" key="4">
    <source>
        <dbReference type="Proteomes" id="UP001257659"/>
    </source>
</evidence>
<dbReference type="InterPro" id="IPR005151">
    <property type="entry name" value="Tail-specific_protease"/>
</dbReference>
<evidence type="ECO:0000259" key="2">
    <source>
        <dbReference type="SMART" id="SM00245"/>
    </source>
</evidence>
<feature type="chain" id="PRO_5045724474" description="Tail specific protease domain-containing protein" evidence="1">
    <location>
        <begin position="23"/>
        <end position="566"/>
    </location>
</feature>
<feature type="signal peptide" evidence="1">
    <location>
        <begin position="1"/>
        <end position="22"/>
    </location>
</feature>
<dbReference type="EMBL" id="JAVDQA010000007">
    <property type="protein sequence ID" value="MDR6301632.1"/>
    <property type="molecule type" value="Genomic_DNA"/>
</dbReference>